<name>A0AAU9X4P2_9CNID</name>
<dbReference type="Proteomes" id="UP001159428">
    <property type="component" value="Unassembled WGS sequence"/>
</dbReference>
<keyword evidence="1" id="KW-0472">Membrane</keyword>
<evidence type="ECO:0000313" key="2">
    <source>
        <dbReference type="EMBL" id="CAH3136553.1"/>
    </source>
</evidence>
<proteinExistence type="predicted"/>
<evidence type="ECO:0000313" key="3">
    <source>
        <dbReference type="Proteomes" id="UP001159428"/>
    </source>
</evidence>
<evidence type="ECO:0000256" key="1">
    <source>
        <dbReference type="SAM" id="Phobius"/>
    </source>
</evidence>
<accession>A0AAU9X4P2</accession>
<keyword evidence="1" id="KW-0812">Transmembrane</keyword>
<reference evidence="2 3" key="1">
    <citation type="submission" date="2022-05" db="EMBL/GenBank/DDBJ databases">
        <authorList>
            <consortium name="Genoscope - CEA"/>
            <person name="William W."/>
        </authorList>
    </citation>
    <scope>NUCLEOTIDE SEQUENCE [LARGE SCALE GENOMIC DNA]</scope>
</reference>
<dbReference type="EMBL" id="CALNXJ010000030">
    <property type="protein sequence ID" value="CAH3136553.1"/>
    <property type="molecule type" value="Genomic_DNA"/>
</dbReference>
<gene>
    <name evidence="2" type="ORF">PMEA_00017799</name>
</gene>
<protein>
    <submittedName>
        <fullName evidence="2">Uncharacterized protein</fullName>
    </submittedName>
</protein>
<dbReference type="AlphaFoldDB" id="A0AAU9X4P2"/>
<keyword evidence="1" id="KW-1133">Transmembrane helix</keyword>
<feature type="transmembrane region" description="Helical" evidence="1">
    <location>
        <begin position="20"/>
        <end position="38"/>
    </location>
</feature>
<keyword evidence="3" id="KW-1185">Reference proteome</keyword>
<organism evidence="2 3">
    <name type="scientific">Pocillopora meandrina</name>
    <dbReference type="NCBI Taxonomy" id="46732"/>
    <lineage>
        <taxon>Eukaryota</taxon>
        <taxon>Metazoa</taxon>
        <taxon>Cnidaria</taxon>
        <taxon>Anthozoa</taxon>
        <taxon>Hexacorallia</taxon>
        <taxon>Scleractinia</taxon>
        <taxon>Astrocoeniina</taxon>
        <taxon>Pocilloporidae</taxon>
        <taxon>Pocillopora</taxon>
    </lineage>
</organism>
<sequence>MYQQTETIKRFHSKLQWQQVLAMSTFIGFTLAVWYNLWNTGSRVPLVGTVSSSLVHEQRGEGVYMTLKLKCFYCDSQDFGEAWETLTQDTACQDSVFSTCFRNQTLPGRQTTEVIDLIRSCEQKCKCSDEEGWCVTPECKPQTKCCWGQVYCEEEQ</sequence>
<comment type="caution">
    <text evidence="2">The sequence shown here is derived from an EMBL/GenBank/DDBJ whole genome shotgun (WGS) entry which is preliminary data.</text>
</comment>